<dbReference type="InterPro" id="IPR025645">
    <property type="entry name" value="DUF4349"/>
</dbReference>
<sequence>MIKRWTVFMGALLLAACSQSESEASTEAVESVDVAEAGMADAADATEADGESGSQLPASQPQIAYTYSYAFRVPADSIASVQERHADMCLKLGTNTCRIVSMDRDGAEGDYASGTLQIAVSADRARAFGQSLAEAIEGEGGEQVGASISGEDLSKQIVDTEARLRARRVLRDRLMEVLETRRGSVAELVEAERSVAQVNEEIDQAQSWLAEMRQRVALSVMTIDYRSGTPTEGGFADPIRNAIGGFGTIIGVMIGILITVFAVAIPLIIVGGIGWAGWRFYKRHWRHEDDVVVRDTPETERQTARIS</sequence>
<keyword evidence="2" id="KW-0732">Signal</keyword>
<evidence type="ECO:0000313" key="5">
    <source>
        <dbReference type="Proteomes" id="UP000429229"/>
    </source>
</evidence>
<proteinExistence type="predicted"/>
<keyword evidence="5" id="KW-1185">Reference proteome</keyword>
<keyword evidence="1" id="KW-0812">Transmembrane</keyword>
<dbReference type="RefSeq" id="WP_160616589.1">
    <property type="nucleotide sequence ID" value="NZ_WTYR01000001.1"/>
</dbReference>
<protein>
    <submittedName>
        <fullName evidence="4">DUF4349 domain-containing protein</fullName>
    </submittedName>
</protein>
<dbReference type="EMBL" id="WTYR01000001">
    <property type="protein sequence ID" value="MXP09932.1"/>
    <property type="molecule type" value="Genomic_DNA"/>
</dbReference>
<feature type="domain" description="DUF4349" evidence="3">
    <location>
        <begin position="62"/>
        <end position="279"/>
    </location>
</feature>
<feature type="chain" id="PRO_5026206760" evidence="2">
    <location>
        <begin position="21"/>
        <end position="307"/>
    </location>
</feature>
<reference evidence="4 5" key="1">
    <citation type="submission" date="2019-12" db="EMBL/GenBank/DDBJ databases">
        <title>Genomic-based taxomic classification of the family Erythrobacteraceae.</title>
        <authorList>
            <person name="Xu L."/>
        </authorList>
    </citation>
    <scope>NUCLEOTIDE SEQUENCE [LARGE SCALE GENOMIC DNA]</scope>
    <source>
        <strain evidence="4 5">LMG 29519</strain>
    </source>
</reference>
<organism evidence="4 5">
    <name type="scientific">Alteriqipengyuania halimionae</name>
    <dbReference type="NCBI Taxonomy" id="1926630"/>
    <lineage>
        <taxon>Bacteria</taxon>
        <taxon>Pseudomonadati</taxon>
        <taxon>Pseudomonadota</taxon>
        <taxon>Alphaproteobacteria</taxon>
        <taxon>Sphingomonadales</taxon>
        <taxon>Erythrobacteraceae</taxon>
        <taxon>Alteriqipengyuania</taxon>
    </lineage>
</organism>
<dbReference type="OrthoDB" id="7448632at2"/>
<feature type="signal peptide" evidence="2">
    <location>
        <begin position="1"/>
        <end position="20"/>
    </location>
</feature>
<evidence type="ECO:0000313" key="4">
    <source>
        <dbReference type="EMBL" id="MXP09932.1"/>
    </source>
</evidence>
<accession>A0A6I4U659</accession>
<dbReference type="PROSITE" id="PS51257">
    <property type="entry name" value="PROKAR_LIPOPROTEIN"/>
    <property type="match status" value="1"/>
</dbReference>
<feature type="transmembrane region" description="Helical" evidence="1">
    <location>
        <begin position="249"/>
        <end position="278"/>
    </location>
</feature>
<evidence type="ECO:0000256" key="1">
    <source>
        <dbReference type="SAM" id="Phobius"/>
    </source>
</evidence>
<evidence type="ECO:0000259" key="3">
    <source>
        <dbReference type="Pfam" id="PF14257"/>
    </source>
</evidence>
<dbReference type="AlphaFoldDB" id="A0A6I4U659"/>
<dbReference type="Pfam" id="PF14257">
    <property type="entry name" value="DUF4349"/>
    <property type="match status" value="1"/>
</dbReference>
<comment type="caution">
    <text evidence="4">The sequence shown here is derived from an EMBL/GenBank/DDBJ whole genome shotgun (WGS) entry which is preliminary data.</text>
</comment>
<keyword evidence="1" id="KW-1133">Transmembrane helix</keyword>
<evidence type="ECO:0000256" key="2">
    <source>
        <dbReference type="SAM" id="SignalP"/>
    </source>
</evidence>
<keyword evidence="1" id="KW-0472">Membrane</keyword>
<gene>
    <name evidence="4" type="ORF">GRI68_07040</name>
</gene>
<dbReference type="Proteomes" id="UP000429229">
    <property type="component" value="Unassembled WGS sequence"/>
</dbReference>
<name>A0A6I4U659_9SPHN</name>